<gene>
    <name evidence="2" type="ORF">IAA97_00830</name>
</gene>
<sequence length="115" mass="13810">MEGLLTTKQYCEKEQINRTTLWRWVAKGKVIQYKDPISGYSYYRDIEEKLLSIKEVCYRLGISDKTLRNYVKTGKIKTDPYFTKKFSEKEVERFEKARRESLIRVEPITAHHRGR</sequence>
<reference evidence="2" key="2">
    <citation type="journal article" date="2021" name="PeerJ">
        <title>Extensive microbial diversity within the chicken gut microbiome revealed by metagenomics and culture.</title>
        <authorList>
            <person name="Gilroy R."/>
            <person name="Ravi A."/>
            <person name="Getino M."/>
            <person name="Pursley I."/>
            <person name="Horton D.L."/>
            <person name="Alikhan N.F."/>
            <person name="Baker D."/>
            <person name="Gharbi K."/>
            <person name="Hall N."/>
            <person name="Watson M."/>
            <person name="Adriaenssens E.M."/>
            <person name="Foster-Nyarko E."/>
            <person name="Jarju S."/>
            <person name="Secka A."/>
            <person name="Antonio M."/>
            <person name="Oren A."/>
            <person name="Chaudhuri R.R."/>
            <person name="La Ragione R."/>
            <person name="Hildebrand F."/>
            <person name="Pallen M.J."/>
        </authorList>
    </citation>
    <scope>NUCLEOTIDE SEQUENCE</scope>
    <source>
        <strain evidence="2">7293</strain>
    </source>
</reference>
<proteinExistence type="predicted"/>
<dbReference type="SUPFAM" id="SSF46955">
    <property type="entry name" value="Putative DNA-binding domain"/>
    <property type="match status" value="1"/>
</dbReference>
<dbReference type="InterPro" id="IPR041657">
    <property type="entry name" value="HTH_17"/>
</dbReference>
<dbReference type="Gene3D" id="1.10.1660.10">
    <property type="match status" value="1"/>
</dbReference>
<organism evidence="2 3">
    <name type="scientific">Candidatus Ornithospirochaeta stercoripullorum</name>
    <dbReference type="NCBI Taxonomy" id="2840899"/>
    <lineage>
        <taxon>Bacteria</taxon>
        <taxon>Pseudomonadati</taxon>
        <taxon>Spirochaetota</taxon>
        <taxon>Spirochaetia</taxon>
        <taxon>Spirochaetales</taxon>
        <taxon>Spirochaetaceae</taxon>
        <taxon>Spirochaetaceae incertae sedis</taxon>
        <taxon>Candidatus Ornithospirochaeta</taxon>
    </lineage>
</organism>
<accession>A0A9D9DXZ1</accession>
<protein>
    <submittedName>
        <fullName evidence="2">Helix-turn-helix domain-containing protein</fullName>
    </submittedName>
</protein>
<dbReference type="Pfam" id="PF12728">
    <property type="entry name" value="HTH_17"/>
    <property type="match status" value="1"/>
</dbReference>
<evidence type="ECO:0000259" key="1">
    <source>
        <dbReference type="Pfam" id="PF12728"/>
    </source>
</evidence>
<evidence type="ECO:0000313" key="2">
    <source>
        <dbReference type="EMBL" id="MBO8435513.1"/>
    </source>
</evidence>
<reference evidence="2" key="1">
    <citation type="submission" date="2020-10" db="EMBL/GenBank/DDBJ databases">
        <authorList>
            <person name="Gilroy R."/>
        </authorList>
    </citation>
    <scope>NUCLEOTIDE SEQUENCE</scope>
    <source>
        <strain evidence="2">7293</strain>
    </source>
</reference>
<comment type="caution">
    <text evidence="2">The sequence shown here is derived from an EMBL/GenBank/DDBJ whole genome shotgun (WGS) entry which is preliminary data.</text>
</comment>
<name>A0A9D9DXZ1_9SPIO</name>
<dbReference type="AlphaFoldDB" id="A0A9D9DXZ1"/>
<dbReference type="EMBL" id="JADIMT010000015">
    <property type="protein sequence ID" value="MBO8435513.1"/>
    <property type="molecule type" value="Genomic_DNA"/>
</dbReference>
<feature type="domain" description="Helix-turn-helix" evidence="1">
    <location>
        <begin position="50"/>
        <end position="97"/>
    </location>
</feature>
<dbReference type="Proteomes" id="UP000823615">
    <property type="component" value="Unassembled WGS sequence"/>
</dbReference>
<evidence type="ECO:0000313" key="3">
    <source>
        <dbReference type="Proteomes" id="UP000823615"/>
    </source>
</evidence>
<dbReference type="InterPro" id="IPR009061">
    <property type="entry name" value="DNA-bd_dom_put_sf"/>
</dbReference>